<sequence>MRRLFVSILLLGLAVPVMAQIGLPQPGRVLDPVIGAVDRTLDRTLDATRDLANAATTLARDRVRRLTGIARANPERIELDDHGEPARRGVVLLLDPDAASLAAVRKLGFTATPVEGLDALGLATAELTAPQGMSLPRALKQLRKALPGKSLSADVLHFESASAAAPSGGATVRGATIDTPVGLIDGGVAAVVPVADRRGFAPGAPAATDHGTAVAGLLRDAGVHTLFAADVYGRDPAGGTALAIARALGWLVEKRTRVVSISLVGPRNPLLERAIAATLARGVTVLAAVGNDGPSAPPAFPASYPGVFAITAVDGRDRALIEAGRASHLDYAAPGADISALNAAGARRPVRGTSFATPLAAARAAAAVDHGKPVRATLDAEAKDLGRKGPDDQFGRGLLCGDCTGR</sequence>
<proteinExistence type="inferred from homology"/>
<dbReference type="RefSeq" id="WP_214623385.1">
    <property type="nucleotide sequence ID" value="NZ_JAHGAW010000006.1"/>
</dbReference>
<dbReference type="Pfam" id="PF00082">
    <property type="entry name" value="Peptidase_S8"/>
    <property type="match status" value="1"/>
</dbReference>
<dbReference type="PROSITE" id="PS00138">
    <property type="entry name" value="SUBTILASE_SER"/>
    <property type="match status" value="1"/>
</dbReference>
<dbReference type="AlphaFoldDB" id="A0A9X1DC84"/>
<evidence type="ECO:0000256" key="5">
    <source>
        <dbReference type="PROSITE-ProRule" id="PRU01240"/>
    </source>
</evidence>
<keyword evidence="6" id="KW-0732">Signal</keyword>
<evidence type="ECO:0000256" key="6">
    <source>
        <dbReference type="SAM" id="SignalP"/>
    </source>
</evidence>
<dbReference type="PANTHER" id="PTHR43806">
    <property type="entry name" value="PEPTIDASE S8"/>
    <property type="match status" value="1"/>
</dbReference>
<comment type="similarity">
    <text evidence="1 5">Belongs to the peptidase S8 family.</text>
</comment>
<dbReference type="CDD" id="cd05561">
    <property type="entry name" value="Peptidases_S8_4"/>
    <property type="match status" value="1"/>
</dbReference>
<dbReference type="InterPro" id="IPR000209">
    <property type="entry name" value="Peptidase_S8/S53_dom"/>
</dbReference>
<evidence type="ECO:0000259" key="7">
    <source>
        <dbReference type="Pfam" id="PF00082"/>
    </source>
</evidence>
<evidence type="ECO:0000256" key="1">
    <source>
        <dbReference type="ARBA" id="ARBA00011073"/>
    </source>
</evidence>
<keyword evidence="2 5" id="KW-0645">Protease</keyword>
<dbReference type="GO" id="GO:0006508">
    <property type="term" value="P:proteolysis"/>
    <property type="evidence" value="ECO:0007669"/>
    <property type="project" value="UniProtKB-KW"/>
</dbReference>
<name>A0A9X1DC84_9SPHN</name>
<dbReference type="Proteomes" id="UP001138757">
    <property type="component" value="Unassembled WGS sequence"/>
</dbReference>
<dbReference type="InterPro" id="IPR036852">
    <property type="entry name" value="Peptidase_S8/S53_dom_sf"/>
</dbReference>
<feature type="signal peptide" evidence="6">
    <location>
        <begin position="1"/>
        <end position="19"/>
    </location>
</feature>
<evidence type="ECO:0000313" key="8">
    <source>
        <dbReference type="EMBL" id="MBT2187450.1"/>
    </source>
</evidence>
<dbReference type="InterPro" id="IPR050131">
    <property type="entry name" value="Peptidase_S8_subtilisin-like"/>
</dbReference>
<feature type="chain" id="PRO_5040773843" evidence="6">
    <location>
        <begin position="20"/>
        <end position="406"/>
    </location>
</feature>
<dbReference type="Gene3D" id="3.40.50.200">
    <property type="entry name" value="Peptidase S8/S53 domain"/>
    <property type="match status" value="1"/>
</dbReference>
<reference evidence="8" key="1">
    <citation type="submission" date="2021-05" db="EMBL/GenBank/DDBJ databases">
        <title>Genome of Sphingobium sp. strain.</title>
        <authorList>
            <person name="Fan R."/>
        </authorList>
    </citation>
    <scope>NUCLEOTIDE SEQUENCE</scope>
    <source>
        <strain evidence="8">H33</strain>
    </source>
</reference>
<evidence type="ECO:0000256" key="3">
    <source>
        <dbReference type="ARBA" id="ARBA00022801"/>
    </source>
</evidence>
<feature type="active site" description="Charge relay system" evidence="5">
    <location>
        <position position="210"/>
    </location>
</feature>
<evidence type="ECO:0000256" key="2">
    <source>
        <dbReference type="ARBA" id="ARBA00022670"/>
    </source>
</evidence>
<protein>
    <submittedName>
        <fullName evidence="8">S8 family serine peptidase</fullName>
    </submittedName>
</protein>
<dbReference type="EMBL" id="JAHGAW010000006">
    <property type="protein sequence ID" value="MBT2187450.1"/>
    <property type="molecule type" value="Genomic_DNA"/>
</dbReference>
<feature type="active site" description="Charge relay system" evidence="5">
    <location>
        <position position="354"/>
    </location>
</feature>
<gene>
    <name evidence="8" type="ORF">KK488_10880</name>
</gene>
<dbReference type="InterPro" id="IPR023828">
    <property type="entry name" value="Peptidase_S8_Ser-AS"/>
</dbReference>
<dbReference type="PANTHER" id="PTHR43806:SF11">
    <property type="entry name" value="CEREVISIN-RELATED"/>
    <property type="match status" value="1"/>
</dbReference>
<feature type="active site" description="Charge relay system" evidence="5">
    <location>
        <position position="185"/>
    </location>
</feature>
<keyword evidence="9" id="KW-1185">Reference proteome</keyword>
<keyword evidence="3 5" id="KW-0378">Hydrolase</keyword>
<dbReference type="PROSITE" id="PS51892">
    <property type="entry name" value="SUBTILASE"/>
    <property type="match status" value="1"/>
</dbReference>
<dbReference type="SUPFAM" id="SSF52743">
    <property type="entry name" value="Subtilisin-like"/>
    <property type="match status" value="1"/>
</dbReference>
<organism evidence="8 9">
    <name type="scientific">Sphingobium nicotianae</name>
    <dbReference type="NCBI Taxonomy" id="2782607"/>
    <lineage>
        <taxon>Bacteria</taxon>
        <taxon>Pseudomonadati</taxon>
        <taxon>Pseudomonadota</taxon>
        <taxon>Alphaproteobacteria</taxon>
        <taxon>Sphingomonadales</taxon>
        <taxon>Sphingomonadaceae</taxon>
        <taxon>Sphingobium</taxon>
    </lineage>
</organism>
<keyword evidence="4 5" id="KW-0720">Serine protease</keyword>
<evidence type="ECO:0000256" key="4">
    <source>
        <dbReference type="ARBA" id="ARBA00022825"/>
    </source>
</evidence>
<dbReference type="GO" id="GO:0004252">
    <property type="term" value="F:serine-type endopeptidase activity"/>
    <property type="evidence" value="ECO:0007669"/>
    <property type="project" value="UniProtKB-UniRule"/>
</dbReference>
<comment type="caution">
    <text evidence="8">The sequence shown here is derived from an EMBL/GenBank/DDBJ whole genome shotgun (WGS) entry which is preliminary data.</text>
</comment>
<feature type="domain" description="Peptidase S8/S53" evidence="7">
    <location>
        <begin position="206"/>
        <end position="397"/>
    </location>
</feature>
<accession>A0A9X1DC84</accession>
<evidence type="ECO:0000313" key="9">
    <source>
        <dbReference type="Proteomes" id="UP001138757"/>
    </source>
</evidence>